<proteinExistence type="predicted"/>
<dbReference type="EMBL" id="QJSY01000013">
    <property type="protein sequence ID" value="PYE58562.1"/>
    <property type="molecule type" value="Genomic_DNA"/>
</dbReference>
<organism evidence="1 2">
    <name type="scientific">Shewanella chilikensis</name>
    <dbReference type="NCBI Taxonomy" id="558541"/>
    <lineage>
        <taxon>Bacteria</taxon>
        <taxon>Pseudomonadati</taxon>
        <taxon>Pseudomonadota</taxon>
        <taxon>Gammaproteobacteria</taxon>
        <taxon>Alteromonadales</taxon>
        <taxon>Shewanellaceae</taxon>
        <taxon>Shewanella</taxon>
    </lineage>
</organism>
<name>A0ABX5PNQ7_9GAMM</name>
<gene>
    <name evidence="1" type="ORF">C8J23_11357</name>
</gene>
<protein>
    <submittedName>
        <fullName evidence="1">Uncharacterized protein</fullName>
    </submittedName>
</protein>
<comment type="caution">
    <text evidence="1">The sequence shown here is derived from an EMBL/GenBank/DDBJ whole genome shotgun (WGS) entry which is preliminary data.</text>
</comment>
<evidence type="ECO:0000313" key="1">
    <source>
        <dbReference type="EMBL" id="PYE58562.1"/>
    </source>
</evidence>
<reference evidence="1 2" key="1">
    <citation type="submission" date="2018-06" db="EMBL/GenBank/DDBJ databases">
        <title>Genomic Encyclopedia of Type Strains, Phase III (KMG-III): the genomes of soil and plant-associated and newly described type strains.</title>
        <authorList>
            <person name="Whitman W."/>
        </authorList>
    </citation>
    <scope>NUCLEOTIDE SEQUENCE [LARGE SCALE GENOMIC DNA]</scope>
    <source>
        <strain evidence="1 2">JC5</strain>
    </source>
</reference>
<keyword evidence="2" id="KW-1185">Reference proteome</keyword>
<sequence length="36" mass="4176">MSFRSVDNQAIFSELRISPKWIGSDRCELDSQFTNP</sequence>
<accession>A0ABX5PNQ7</accession>
<dbReference type="Proteomes" id="UP000247584">
    <property type="component" value="Unassembled WGS sequence"/>
</dbReference>
<evidence type="ECO:0000313" key="2">
    <source>
        <dbReference type="Proteomes" id="UP000247584"/>
    </source>
</evidence>